<protein>
    <submittedName>
        <fullName evidence="7">PHO81</fullName>
    </submittedName>
</protein>
<feature type="repeat" description="ANK" evidence="3">
    <location>
        <begin position="568"/>
        <end position="600"/>
    </location>
</feature>
<dbReference type="Pfam" id="PF12796">
    <property type="entry name" value="Ank_2"/>
    <property type="match status" value="2"/>
</dbReference>
<accession>A0A8J5UMB5</accession>
<gene>
    <name evidence="7" type="ORF">J8A68_003278</name>
</gene>
<sequence length="1284" mass="144151">MKFGKYLASRQLELPEYSGHFIDYKALKKLIKQLAIPSTASTTTTTTTTGSPPIITTTTASSQQEIQQTLKENRAQFFFRVERELDKVNSFYLEKQANLAINLDLLLMKKHELFAKSNEYIHQHGNTSTNNNNINANFKNSISFLNLYQNFKKIHQDLIRLQQFIELNETGFSKVVKKWDKRSKSRTKELFIQTAVSVQPVFHKNEINELSDLVTQSLFDIESIMEGDYTSLQALNGTSVPTSTSGGQPQILNSLSRDNSTTNISSGLANTDLSNPQFTTFSRSSSIVNIQNNEVDELYTSFVNVATIKDPDLSLLAQWIDKVKSSSKGSSGSAKSTAESGSKFNSLARYKITKILLLSVGNLKISDSFLESFLHLIDCDVDFTFINDDFNNNKNILHECCSIPPASTHESHVIINNGVKVLNSIDSVNHSRTFIVNYIFEKLTEAERISLLTGKDFAGRTCLHYASQNNRSDLLDIILPFFPKEHIDIMDNDSMTALLLTIKHGHFNIMKKLLQYGANGFPQADKGKLQYLPINYACRFGDYKTVEYLLSYDKSGEIKKVMNQQDVEGLLPLHVVSRSGHYKLIKLLIQYGADVNKLDGFNKWTPIFYAASEGHVKTTQELVKLGAKLNVIDEDGYNVLYYCVVEGHIDVVNELLSYYTTIENVEGICCGLTTNNKIANLNEMVSVDSGDKVIHDTILNDDDSEDSGSIEKNVDSIPDLQLPPPILPLRRYGHNFLEQKVLIELMFPADSSFINLFNSTTDLKPGRITLTSNISDIIPRNILLPIGDETKANNNTVFQTDIDTLHEFRIDFEIFPKFGTRLIAKTTALSFSELDTSSPELSTIQLPLFDLRLRNIGEIKFNYQIIFPFSGTLLETSKFDTYWKSSTSFVKNRQTLKLNAAGGLSPNNFLSPGNLNSNVNAPATTAAAVAHPAPSELMASSSIVTATSLSGEYLRVKICLLNDGTPVVCPHWSIPLTEKIDLYLPNLSLEQLTSITDDLFDYSKVIHDLARMSIKDIGSIKKLLRIVYLPLDIFLDILHVGINLNLELVFPSLYELRMLPFIGNIQANLNNFIDFTLNDVFNHIRTSKMDTCTPGRSIIFLSSNSLICKILNWKQPNFPVFLLMNGITYNSKQGKFESRTTNGLLIDDLKKWKSPGHESIIRTTTPTASTTTTTSEHHEDQESIQISRMADQYQEFATRSIKEAVNFTINNNLIGLVTSIHLLNLVPKLIPLIRSRGLVLVASSDVTDDENEECIQKELDSYTKTEINGLRFNDVLSFKEDISV</sequence>
<dbReference type="InterPro" id="IPR051637">
    <property type="entry name" value="Ank_repeat_dom-contain_49"/>
</dbReference>
<feature type="domain" description="SPX" evidence="5">
    <location>
        <begin position="1"/>
        <end position="193"/>
    </location>
</feature>
<dbReference type="Pfam" id="PF25329">
    <property type="entry name" value="C2_GDE1"/>
    <property type="match status" value="1"/>
</dbReference>
<dbReference type="InterPro" id="IPR004331">
    <property type="entry name" value="SPX_dom"/>
</dbReference>
<dbReference type="Proteomes" id="UP000694255">
    <property type="component" value="Unassembled WGS sequence"/>
</dbReference>
<evidence type="ECO:0000313" key="7">
    <source>
        <dbReference type="EMBL" id="KAG7663196.1"/>
    </source>
</evidence>
<evidence type="ECO:0000256" key="1">
    <source>
        <dbReference type="ARBA" id="ARBA00022737"/>
    </source>
</evidence>
<dbReference type="GeneID" id="73470079"/>
<dbReference type="InterPro" id="IPR057506">
    <property type="entry name" value="C2_GPCPD1"/>
</dbReference>
<evidence type="ECO:0000259" key="6">
    <source>
        <dbReference type="PROSITE" id="PS51704"/>
    </source>
</evidence>
<reference evidence="7 8" key="1">
    <citation type="journal article" date="2021" name="DNA Res.">
        <title>Genome analysis of Candida subhashii reveals its hybrid nature and dual mitochondrial genome conformations.</title>
        <authorList>
            <person name="Mixao V."/>
            <person name="Hegedusova E."/>
            <person name="Saus E."/>
            <person name="Pryszcz L.P."/>
            <person name="Cillingova A."/>
            <person name="Nosek J."/>
            <person name="Gabaldon T."/>
        </authorList>
    </citation>
    <scope>NUCLEOTIDE SEQUENCE [LARGE SCALE GENOMIC DNA]</scope>
    <source>
        <strain evidence="7 8">CBS 10753</strain>
    </source>
</reference>
<dbReference type="PROSITE" id="PS50088">
    <property type="entry name" value="ANK_REPEAT"/>
    <property type="match status" value="3"/>
</dbReference>
<dbReference type="PROSITE" id="PS50297">
    <property type="entry name" value="ANK_REP_REGION"/>
    <property type="match status" value="3"/>
</dbReference>
<dbReference type="InterPro" id="IPR002110">
    <property type="entry name" value="Ankyrin_rpt"/>
</dbReference>
<dbReference type="Pfam" id="PF03105">
    <property type="entry name" value="SPX"/>
    <property type="match status" value="2"/>
</dbReference>
<dbReference type="GO" id="GO:0008081">
    <property type="term" value="F:phosphoric diester hydrolase activity"/>
    <property type="evidence" value="ECO:0007669"/>
    <property type="project" value="InterPro"/>
</dbReference>
<evidence type="ECO:0000256" key="3">
    <source>
        <dbReference type="PROSITE-ProRule" id="PRU00023"/>
    </source>
</evidence>
<dbReference type="SMART" id="SM00248">
    <property type="entry name" value="ANK"/>
    <property type="match status" value="6"/>
</dbReference>
<dbReference type="RefSeq" id="XP_049263428.1">
    <property type="nucleotide sequence ID" value="XM_049407117.1"/>
</dbReference>
<keyword evidence="8" id="KW-1185">Reference proteome</keyword>
<feature type="repeat" description="ANK" evidence="3">
    <location>
        <begin position="602"/>
        <end position="634"/>
    </location>
</feature>
<dbReference type="EMBL" id="JAGSYN010000143">
    <property type="protein sequence ID" value="KAG7663196.1"/>
    <property type="molecule type" value="Genomic_DNA"/>
</dbReference>
<dbReference type="OrthoDB" id="1577640at2759"/>
<feature type="region of interest" description="Disordered" evidence="4">
    <location>
        <begin position="1164"/>
        <end position="1184"/>
    </location>
</feature>
<organism evidence="7 8">
    <name type="scientific">[Candida] subhashii</name>
    <dbReference type="NCBI Taxonomy" id="561895"/>
    <lineage>
        <taxon>Eukaryota</taxon>
        <taxon>Fungi</taxon>
        <taxon>Dikarya</taxon>
        <taxon>Ascomycota</taxon>
        <taxon>Saccharomycotina</taxon>
        <taxon>Pichiomycetes</taxon>
        <taxon>Debaryomycetaceae</taxon>
        <taxon>Spathaspora</taxon>
    </lineage>
</organism>
<dbReference type="PANTHER" id="PTHR24180">
    <property type="entry name" value="CYCLIN-DEPENDENT KINASE INHIBITOR 2C-RELATED"/>
    <property type="match status" value="1"/>
</dbReference>
<comment type="caution">
    <text evidence="7">The sequence shown here is derived from an EMBL/GenBank/DDBJ whole genome shotgun (WGS) entry which is preliminary data.</text>
</comment>
<evidence type="ECO:0000256" key="2">
    <source>
        <dbReference type="ARBA" id="ARBA00023043"/>
    </source>
</evidence>
<evidence type="ECO:0000256" key="4">
    <source>
        <dbReference type="SAM" id="MobiDB-lite"/>
    </source>
</evidence>
<name>A0A8J5UMB5_9ASCO</name>
<dbReference type="GO" id="GO:0006629">
    <property type="term" value="P:lipid metabolic process"/>
    <property type="evidence" value="ECO:0007669"/>
    <property type="project" value="InterPro"/>
</dbReference>
<evidence type="ECO:0000313" key="8">
    <source>
        <dbReference type="Proteomes" id="UP000694255"/>
    </source>
</evidence>
<evidence type="ECO:0000259" key="5">
    <source>
        <dbReference type="PROSITE" id="PS51382"/>
    </source>
</evidence>
<dbReference type="InterPro" id="IPR030395">
    <property type="entry name" value="GP_PDE_dom"/>
</dbReference>
<keyword evidence="2 3" id="KW-0040">ANK repeat</keyword>
<dbReference type="PANTHER" id="PTHR24180:SF42">
    <property type="entry name" value="FORK-HEAD DOMAIN-CONTAINING PROTEIN"/>
    <property type="match status" value="1"/>
</dbReference>
<dbReference type="CDD" id="cd14483">
    <property type="entry name" value="SPX_PHO81_NUC-2_like"/>
    <property type="match status" value="1"/>
</dbReference>
<dbReference type="PROSITE" id="PS51704">
    <property type="entry name" value="GP_PDE"/>
    <property type="match status" value="1"/>
</dbReference>
<dbReference type="PROSITE" id="PS51382">
    <property type="entry name" value="SPX"/>
    <property type="match status" value="1"/>
</dbReference>
<feature type="repeat" description="ANK" evidence="3">
    <location>
        <begin position="493"/>
        <end position="519"/>
    </location>
</feature>
<feature type="compositionally biased region" description="Low complexity" evidence="4">
    <location>
        <begin position="1164"/>
        <end position="1174"/>
    </location>
</feature>
<feature type="domain" description="GP-PDE" evidence="6">
    <location>
        <begin position="919"/>
        <end position="1276"/>
    </location>
</feature>
<proteinExistence type="predicted"/>
<keyword evidence="1" id="KW-0677">Repeat</keyword>